<dbReference type="PROSITE" id="PS00262">
    <property type="entry name" value="INSULIN"/>
    <property type="match status" value="1"/>
</dbReference>
<keyword evidence="4 6" id="KW-0732">Signal</keyword>
<reference evidence="7" key="2">
    <citation type="submission" date="2022-06" db="UniProtKB">
        <authorList>
            <consortium name="EnsemblMetazoa"/>
        </authorList>
    </citation>
    <scope>IDENTIFICATION</scope>
    <source>
        <strain evidence="7">DF5081</strain>
    </source>
</reference>
<evidence type="ECO:0000256" key="4">
    <source>
        <dbReference type="ARBA" id="ARBA00022729"/>
    </source>
</evidence>
<dbReference type="PANTHER" id="PTHR33893">
    <property type="entry name" value="INSULIN RELATED-RELATED-RELATED"/>
    <property type="match status" value="1"/>
</dbReference>
<evidence type="ECO:0000256" key="5">
    <source>
        <dbReference type="ARBA" id="ARBA00023157"/>
    </source>
</evidence>
<evidence type="ECO:0000256" key="6">
    <source>
        <dbReference type="SAM" id="SignalP"/>
    </source>
</evidence>
<proteinExistence type="inferred from homology"/>
<comment type="subcellular location">
    <subcellularLocation>
        <location evidence="1">Secreted</location>
    </subcellularLocation>
</comment>
<feature type="signal peptide" evidence="6">
    <location>
        <begin position="1"/>
        <end position="21"/>
    </location>
</feature>
<dbReference type="Pfam" id="PF03488">
    <property type="entry name" value="Ins_beta"/>
    <property type="match status" value="1"/>
</dbReference>
<protein>
    <recommendedName>
        <fullName evidence="9">Insulin-like domain-containing protein</fullName>
    </recommendedName>
</protein>
<dbReference type="InterPro" id="IPR052335">
    <property type="entry name" value="Insulin-like_regulatory"/>
</dbReference>
<sequence>MISVVFMLLTLLFTAISCSETANLQKDFRELAALRMALGWFYRGRRSSQVPRMICGSKLLNEVRAICKGECVPGTNKNIATLCCGKRCTDKEIAMACCPTSSSSRR</sequence>
<dbReference type="Proteomes" id="UP000005237">
    <property type="component" value="Unassembled WGS sequence"/>
</dbReference>
<dbReference type="InterPro" id="IPR036438">
    <property type="entry name" value="Insulin-like_sf"/>
</dbReference>
<evidence type="ECO:0000313" key="7">
    <source>
        <dbReference type="EnsemblMetazoa" id="CJA36651.1"/>
    </source>
</evidence>
<evidence type="ECO:0000256" key="2">
    <source>
        <dbReference type="ARBA" id="ARBA00009034"/>
    </source>
</evidence>
<dbReference type="InterPro" id="IPR022353">
    <property type="entry name" value="Insulin_CS"/>
</dbReference>
<organism evidence="7 8">
    <name type="scientific">Caenorhabditis japonica</name>
    <dbReference type="NCBI Taxonomy" id="281687"/>
    <lineage>
        <taxon>Eukaryota</taxon>
        <taxon>Metazoa</taxon>
        <taxon>Ecdysozoa</taxon>
        <taxon>Nematoda</taxon>
        <taxon>Chromadorea</taxon>
        <taxon>Rhabditida</taxon>
        <taxon>Rhabditina</taxon>
        <taxon>Rhabditomorpha</taxon>
        <taxon>Rhabditoidea</taxon>
        <taxon>Rhabditidae</taxon>
        <taxon>Peloderinae</taxon>
        <taxon>Caenorhabditis</taxon>
    </lineage>
</organism>
<evidence type="ECO:0008006" key="9">
    <source>
        <dbReference type="Google" id="ProtNLM"/>
    </source>
</evidence>
<dbReference type="AlphaFoldDB" id="A0A8R1EGZ7"/>
<evidence type="ECO:0000313" key="8">
    <source>
        <dbReference type="Proteomes" id="UP000005237"/>
    </source>
</evidence>
<keyword evidence="5" id="KW-1015">Disulfide bond</keyword>
<dbReference type="InterPro" id="IPR003235">
    <property type="entry name" value="Nem_insulin-like_b-type"/>
</dbReference>
<dbReference type="GO" id="GO:0005576">
    <property type="term" value="C:extracellular region"/>
    <property type="evidence" value="ECO:0007669"/>
    <property type="project" value="UniProtKB-SubCell"/>
</dbReference>
<evidence type="ECO:0000256" key="1">
    <source>
        <dbReference type="ARBA" id="ARBA00004613"/>
    </source>
</evidence>
<feature type="chain" id="PRO_5035720254" description="Insulin-like domain-containing protein" evidence="6">
    <location>
        <begin position="22"/>
        <end position="106"/>
    </location>
</feature>
<comment type="similarity">
    <text evidence="2">Belongs to the insulin family.</text>
</comment>
<dbReference type="EnsemblMetazoa" id="CJA36651.1">
    <property type="protein sequence ID" value="CJA36651.1"/>
    <property type="gene ID" value="WBGene00212498"/>
</dbReference>
<dbReference type="GO" id="GO:0005179">
    <property type="term" value="F:hormone activity"/>
    <property type="evidence" value="ECO:0007669"/>
    <property type="project" value="InterPro"/>
</dbReference>
<reference evidence="8" key="1">
    <citation type="submission" date="2010-08" db="EMBL/GenBank/DDBJ databases">
        <authorList>
            <consortium name="Caenorhabditis japonica Sequencing Consortium"/>
            <person name="Wilson R.K."/>
        </authorList>
    </citation>
    <scope>NUCLEOTIDE SEQUENCE [LARGE SCALE GENOMIC DNA]</scope>
    <source>
        <strain evidence="8">DF5081</strain>
    </source>
</reference>
<keyword evidence="3" id="KW-0964">Secreted</keyword>
<evidence type="ECO:0000256" key="3">
    <source>
        <dbReference type="ARBA" id="ARBA00022525"/>
    </source>
</evidence>
<dbReference type="Gene3D" id="1.10.100.10">
    <property type="entry name" value="Insulin-like"/>
    <property type="match status" value="1"/>
</dbReference>
<keyword evidence="8" id="KW-1185">Reference proteome</keyword>
<accession>A0A8R1EGZ7</accession>
<name>A0A8R1EGZ7_CAEJA</name>
<dbReference type="SUPFAM" id="SSF56994">
    <property type="entry name" value="Insulin-like"/>
    <property type="match status" value="1"/>
</dbReference>